<organism evidence="10 11">
    <name type="scientific">Callosobruchus maculatus</name>
    <name type="common">Southern cowpea weevil</name>
    <name type="synonym">Pulse bruchid</name>
    <dbReference type="NCBI Taxonomy" id="64391"/>
    <lineage>
        <taxon>Eukaryota</taxon>
        <taxon>Metazoa</taxon>
        <taxon>Ecdysozoa</taxon>
        <taxon>Arthropoda</taxon>
        <taxon>Hexapoda</taxon>
        <taxon>Insecta</taxon>
        <taxon>Pterygota</taxon>
        <taxon>Neoptera</taxon>
        <taxon>Endopterygota</taxon>
        <taxon>Coleoptera</taxon>
        <taxon>Polyphaga</taxon>
        <taxon>Cucujiformia</taxon>
        <taxon>Chrysomeloidea</taxon>
        <taxon>Chrysomelidae</taxon>
        <taxon>Bruchinae</taxon>
        <taxon>Bruchini</taxon>
        <taxon>Callosobruchus</taxon>
    </lineage>
</organism>
<evidence type="ECO:0000256" key="1">
    <source>
        <dbReference type="ARBA" id="ARBA00004273"/>
    </source>
</evidence>
<keyword evidence="11" id="KW-1185">Reference proteome</keyword>
<feature type="domain" description="EF-hand" evidence="9">
    <location>
        <begin position="162"/>
        <end position="197"/>
    </location>
</feature>
<dbReference type="InterPro" id="IPR002048">
    <property type="entry name" value="EF_hand_dom"/>
</dbReference>
<keyword evidence="7" id="KW-0496">Mitochondrion</keyword>
<dbReference type="PANTHER" id="PTHR12294:SF13">
    <property type="entry name" value="MITOCHONDRIAL CALCIUM UPTAKE 3, ISOFORM D"/>
    <property type="match status" value="1"/>
</dbReference>
<evidence type="ECO:0000256" key="4">
    <source>
        <dbReference type="ARBA" id="ARBA00022792"/>
    </source>
</evidence>
<proteinExistence type="predicted"/>
<reference evidence="10 11" key="1">
    <citation type="submission" date="2019-01" db="EMBL/GenBank/DDBJ databases">
        <authorList>
            <person name="Sayadi A."/>
        </authorList>
    </citation>
    <scope>NUCLEOTIDE SEQUENCE [LARGE SCALE GENOMIC DNA]</scope>
</reference>
<dbReference type="EMBL" id="CAACVG010011883">
    <property type="protein sequence ID" value="VEN59081.1"/>
    <property type="molecule type" value="Genomic_DNA"/>
</dbReference>
<dbReference type="PANTHER" id="PTHR12294">
    <property type="entry name" value="EF HAND DOMAIN FAMILY A1,A2-RELATED"/>
    <property type="match status" value="1"/>
</dbReference>
<keyword evidence="6" id="KW-0809">Transit peptide</keyword>
<dbReference type="PROSITE" id="PS50222">
    <property type="entry name" value="EF_HAND_2"/>
    <property type="match status" value="1"/>
</dbReference>
<keyword evidence="5" id="KW-0106">Calcium</keyword>
<dbReference type="InterPro" id="IPR018247">
    <property type="entry name" value="EF_Hand_1_Ca_BS"/>
</dbReference>
<name>A0A653DHS3_CALMS</name>
<dbReference type="Proteomes" id="UP000410492">
    <property type="component" value="Unassembled WGS sequence"/>
</dbReference>
<keyword evidence="4" id="KW-0999">Mitochondrion inner membrane</keyword>
<evidence type="ECO:0000256" key="2">
    <source>
        <dbReference type="ARBA" id="ARBA00004569"/>
    </source>
</evidence>
<accession>A0A653DHS3</accession>
<keyword evidence="3" id="KW-0677">Repeat</keyword>
<dbReference type="GO" id="GO:0051560">
    <property type="term" value="P:mitochondrial calcium ion homeostasis"/>
    <property type="evidence" value="ECO:0007669"/>
    <property type="project" value="TreeGrafter"/>
</dbReference>
<dbReference type="GO" id="GO:0036444">
    <property type="term" value="P:calcium import into the mitochondrion"/>
    <property type="evidence" value="ECO:0007669"/>
    <property type="project" value="UniProtKB-ARBA"/>
</dbReference>
<evidence type="ECO:0000256" key="6">
    <source>
        <dbReference type="ARBA" id="ARBA00022946"/>
    </source>
</evidence>
<evidence type="ECO:0000256" key="3">
    <source>
        <dbReference type="ARBA" id="ARBA00022737"/>
    </source>
</evidence>
<dbReference type="Gene3D" id="1.10.238.10">
    <property type="entry name" value="EF-hand"/>
    <property type="match status" value="1"/>
</dbReference>
<protein>
    <recommendedName>
        <fullName evidence="9">EF-hand domain-containing protein</fullName>
    </recommendedName>
</protein>
<evidence type="ECO:0000256" key="8">
    <source>
        <dbReference type="ARBA" id="ARBA00023136"/>
    </source>
</evidence>
<comment type="subcellular location">
    <subcellularLocation>
        <location evidence="1">Mitochondrion inner membrane</location>
    </subcellularLocation>
    <subcellularLocation>
        <location evidence="2">Mitochondrion intermembrane space</location>
    </subcellularLocation>
</comment>
<sequence length="428" mass="50194">MSSSIRKLFAAFTRNKHLKILLSNLRRSKPSFYPIIIGAATALTAGYFGTGNHYLLPTVSAKKEKTKPQMKLTSSEKRFIKFASLEYDGQLYMTPEDFLDSMIYTEPRPRIQRKHIRDNEMDFIKSNTPTVEKGSSKLFRDIHHHGIISYVEYLFLLSMLCKHRSQFKIAFNAFDRDENGVVDLDEYCIIERIFTETWRERQERQSGENDIDDSEAIHREHDVQTTLKLHFFGQDGKSVLSFESFSKFIRDLQKELLETEFFEFARGFDVITEVEFLKIILRYSFIDKSDHDEYLDSVMKIKELKGITFNDFKNFCDFLNHLEDFKYAITLYTPIKEGVSKDGFERAVKVSTGIHMSDHLIDTIFAIFGKDDLLDFEDFMDIAKDRQKRVFQTRTKSEGWEGFKACVRNEMMKTKGSNKQKKQEDQDS</sequence>
<keyword evidence="8" id="KW-0472">Membrane</keyword>
<dbReference type="PROSITE" id="PS00018">
    <property type="entry name" value="EF_HAND_1"/>
    <property type="match status" value="1"/>
</dbReference>
<dbReference type="GO" id="GO:0005758">
    <property type="term" value="C:mitochondrial intermembrane space"/>
    <property type="evidence" value="ECO:0007669"/>
    <property type="project" value="UniProtKB-SubCell"/>
</dbReference>
<evidence type="ECO:0000313" key="10">
    <source>
        <dbReference type="EMBL" id="VEN59081.1"/>
    </source>
</evidence>
<dbReference type="InterPro" id="IPR011992">
    <property type="entry name" value="EF-hand-dom_pair"/>
</dbReference>
<evidence type="ECO:0000259" key="9">
    <source>
        <dbReference type="PROSITE" id="PS50222"/>
    </source>
</evidence>
<dbReference type="SUPFAM" id="SSF47473">
    <property type="entry name" value="EF-hand"/>
    <property type="match status" value="2"/>
</dbReference>
<dbReference type="OrthoDB" id="5859791at2759"/>
<dbReference type="InterPro" id="IPR039800">
    <property type="entry name" value="MICU1/2/3"/>
</dbReference>
<evidence type="ECO:0000313" key="11">
    <source>
        <dbReference type="Proteomes" id="UP000410492"/>
    </source>
</evidence>
<gene>
    <name evidence="10" type="ORF">CALMAC_LOCUS17233</name>
</gene>
<evidence type="ECO:0000256" key="7">
    <source>
        <dbReference type="ARBA" id="ARBA00023128"/>
    </source>
</evidence>
<dbReference type="GO" id="GO:1990246">
    <property type="term" value="C:uniplex complex"/>
    <property type="evidence" value="ECO:0007669"/>
    <property type="project" value="TreeGrafter"/>
</dbReference>
<dbReference type="GO" id="GO:0005509">
    <property type="term" value="F:calcium ion binding"/>
    <property type="evidence" value="ECO:0007669"/>
    <property type="project" value="InterPro"/>
</dbReference>
<evidence type="ECO:0000256" key="5">
    <source>
        <dbReference type="ARBA" id="ARBA00022837"/>
    </source>
</evidence>
<dbReference type="AlphaFoldDB" id="A0A653DHS3"/>